<evidence type="ECO:0000313" key="2">
    <source>
        <dbReference type="EMBL" id="KAF0881499.1"/>
    </source>
</evidence>
<dbReference type="Proteomes" id="UP000475037">
    <property type="component" value="Unassembled WGS sequence"/>
</dbReference>
<organism evidence="2 3">
    <name type="scientific">Crocuta crocuta</name>
    <name type="common">Spotted hyena</name>
    <dbReference type="NCBI Taxonomy" id="9678"/>
    <lineage>
        <taxon>Eukaryota</taxon>
        <taxon>Metazoa</taxon>
        <taxon>Chordata</taxon>
        <taxon>Craniata</taxon>
        <taxon>Vertebrata</taxon>
        <taxon>Euteleostomi</taxon>
        <taxon>Mammalia</taxon>
        <taxon>Eutheria</taxon>
        <taxon>Laurasiatheria</taxon>
        <taxon>Carnivora</taxon>
        <taxon>Feliformia</taxon>
        <taxon>Hyaenidae</taxon>
        <taxon>Crocuta</taxon>
    </lineage>
</organism>
<feature type="region of interest" description="Disordered" evidence="1">
    <location>
        <begin position="1"/>
        <end position="26"/>
    </location>
</feature>
<dbReference type="PANTHER" id="PTHR19446">
    <property type="entry name" value="REVERSE TRANSCRIPTASES"/>
    <property type="match status" value="1"/>
</dbReference>
<evidence type="ECO:0000256" key="1">
    <source>
        <dbReference type="SAM" id="MobiDB-lite"/>
    </source>
</evidence>
<feature type="non-terminal residue" evidence="2">
    <location>
        <position position="110"/>
    </location>
</feature>
<name>A0A6G1B0B2_CROCR</name>
<feature type="compositionally biased region" description="Basic and acidic residues" evidence="1">
    <location>
        <begin position="1"/>
        <end position="21"/>
    </location>
</feature>
<protein>
    <submittedName>
        <fullName evidence="2">LORF2 protein</fullName>
    </submittedName>
</protein>
<dbReference type="EMBL" id="VOAJ01002723">
    <property type="protein sequence ID" value="KAF0881499.1"/>
    <property type="molecule type" value="Genomic_DNA"/>
</dbReference>
<keyword evidence="3" id="KW-1185">Reference proteome</keyword>
<evidence type="ECO:0000313" key="3">
    <source>
        <dbReference type="Proteomes" id="UP000475037"/>
    </source>
</evidence>
<dbReference type="AlphaFoldDB" id="A0A6G1B0B2"/>
<comment type="caution">
    <text evidence="2">The sequence shown here is derived from an EMBL/GenBank/DDBJ whole genome shotgun (WGS) entry which is preliminary data.</text>
</comment>
<reference evidence="2 3" key="1">
    <citation type="submission" date="2019-11" db="EMBL/GenBank/DDBJ databases">
        <authorList>
            <person name="Yang C."/>
            <person name="Li F."/>
        </authorList>
    </citation>
    <scope>NUCLEOTIDE SEQUENCE [LARGE SCALE GENOMIC DNA]</scope>
    <source>
        <strain evidence="2">KB4526</strain>
        <tissue evidence="2">Muscle</tissue>
    </source>
</reference>
<gene>
    <name evidence="2" type="ORF">FOF47_R06498</name>
</gene>
<feature type="non-terminal residue" evidence="2">
    <location>
        <position position="1"/>
    </location>
</feature>
<sequence>EPGHCVEDREIREDIEGEKSGKKGIPGKDSLFNKWCWENWSATGTRMKLAHFLTPDTKINSRCVKDLNVKPETLKLLEENIGSNLFDIGLSNNFLDMSPQARETKQIKLL</sequence>
<accession>A0A6G1B0B2</accession>
<proteinExistence type="predicted"/>